<dbReference type="EMBL" id="JADFFK010000033">
    <property type="protein sequence ID" value="MBE9640460.1"/>
    <property type="molecule type" value="Genomic_DNA"/>
</dbReference>
<dbReference type="InterPro" id="IPR001451">
    <property type="entry name" value="Hexapep"/>
</dbReference>
<dbReference type="Pfam" id="PF00132">
    <property type="entry name" value="Hexapep"/>
    <property type="match status" value="1"/>
</dbReference>
<comment type="caution">
    <text evidence="1">The sequence shown here is derived from an EMBL/GenBank/DDBJ whole genome shotgun (WGS) entry which is preliminary data.</text>
</comment>
<keyword evidence="1" id="KW-0808">Transferase</keyword>
<name>A0ABR9XAI1_9RHOB</name>
<dbReference type="Proteomes" id="UP000607796">
    <property type="component" value="Unassembled WGS sequence"/>
</dbReference>
<dbReference type="CDD" id="cd04647">
    <property type="entry name" value="LbH_MAT_like"/>
    <property type="match status" value="1"/>
</dbReference>
<accession>A0ABR9XAI1</accession>
<keyword evidence="2" id="KW-1185">Reference proteome</keyword>
<protein>
    <submittedName>
        <fullName evidence="1">Acyltransferase</fullName>
    </submittedName>
</protein>
<dbReference type="Gene3D" id="2.160.10.10">
    <property type="entry name" value="Hexapeptide repeat proteins"/>
    <property type="match status" value="1"/>
</dbReference>
<dbReference type="InterPro" id="IPR011004">
    <property type="entry name" value="Trimer_LpxA-like_sf"/>
</dbReference>
<evidence type="ECO:0000313" key="1">
    <source>
        <dbReference type="EMBL" id="MBE9640460.1"/>
    </source>
</evidence>
<gene>
    <name evidence="1" type="ORF">IQ782_26755</name>
</gene>
<organism evidence="1 2">
    <name type="scientific">Salipiger mangrovisoli</name>
    <dbReference type="NCBI Taxonomy" id="2865933"/>
    <lineage>
        <taxon>Bacteria</taxon>
        <taxon>Pseudomonadati</taxon>
        <taxon>Pseudomonadota</taxon>
        <taxon>Alphaproteobacteria</taxon>
        <taxon>Rhodobacterales</taxon>
        <taxon>Roseobacteraceae</taxon>
        <taxon>Salipiger</taxon>
    </lineage>
</organism>
<dbReference type="GO" id="GO:0016746">
    <property type="term" value="F:acyltransferase activity"/>
    <property type="evidence" value="ECO:0007669"/>
    <property type="project" value="UniProtKB-KW"/>
</dbReference>
<keyword evidence="1" id="KW-0012">Acyltransferase</keyword>
<dbReference type="SUPFAM" id="SSF51161">
    <property type="entry name" value="Trimeric LpxA-like enzymes"/>
    <property type="match status" value="1"/>
</dbReference>
<reference evidence="1 2" key="1">
    <citation type="journal article" date="2021" name="Int. J. Syst. Evol. Microbiol.">
        <title>Salipiger mangrovisoli sp. nov., isolated from mangrove soil and the proposal for the reclassification of Paraphaeobacter pallidus as Salipiger pallidus comb. nov.</title>
        <authorList>
            <person name="Du J."/>
            <person name="Liu Y."/>
            <person name="Pei T."/>
            <person name="Deng M.R."/>
            <person name="Zhu H."/>
        </authorList>
    </citation>
    <scope>NUCLEOTIDE SEQUENCE [LARGE SCALE GENOMIC DNA]</scope>
    <source>
        <strain evidence="1 2">6D45A</strain>
    </source>
</reference>
<sequence length="206" mass="21917">MDGNAAQVADGVHKVRRSRGRRLLRLLGSACDPRAWAHLVKIVNFYNYTHLQELRKARLAPGVNISPTASFANGQNIEIGPRVTLGAHCQIWAGPGRARVVIGADALFAPDVMVTASGYRYNDGAPVTAQAMDEADVVIGADCWIGRGAILLAGSRLGRGVVVGAHSVVRGEFPAYSVIAGSPARIVSERLVPECGRAEWDATRPV</sequence>
<evidence type="ECO:0000313" key="2">
    <source>
        <dbReference type="Proteomes" id="UP000607796"/>
    </source>
</evidence>
<dbReference type="PANTHER" id="PTHR23416">
    <property type="entry name" value="SIALIC ACID SYNTHASE-RELATED"/>
    <property type="match status" value="1"/>
</dbReference>
<dbReference type="InterPro" id="IPR051159">
    <property type="entry name" value="Hexapeptide_acetyltransf"/>
</dbReference>
<proteinExistence type="predicted"/>